<evidence type="ECO:0000313" key="3">
    <source>
        <dbReference type="Proteomes" id="UP000037696"/>
    </source>
</evidence>
<feature type="transmembrane region" description="Helical" evidence="1">
    <location>
        <begin position="9"/>
        <end position="27"/>
    </location>
</feature>
<keyword evidence="1" id="KW-1133">Transmembrane helix</keyword>
<keyword evidence="1" id="KW-0812">Transmembrane</keyword>
<dbReference type="Proteomes" id="UP000037696">
    <property type="component" value="Unassembled WGS sequence"/>
</dbReference>
<dbReference type="EMBL" id="LHQQ01000056">
    <property type="protein sequence ID" value="KOS44705.1"/>
    <property type="molecule type" value="Genomic_DNA"/>
</dbReference>
<dbReference type="AlphaFoldDB" id="A0A0M9WH60"/>
<evidence type="ECO:0000313" key="2">
    <source>
        <dbReference type="EMBL" id="KOS44705.1"/>
    </source>
</evidence>
<name>A0A0M9WH60_9EURO</name>
<accession>A0A0M9WH60</accession>
<keyword evidence="1" id="KW-0472">Membrane</keyword>
<comment type="caution">
    <text evidence="2">The sequence shown here is derived from an EMBL/GenBank/DDBJ whole genome shotgun (WGS) entry which is preliminary data.</text>
</comment>
<protein>
    <submittedName>
        <fullName evidence="2">Uncharacterized protein</fullName>
    </submittedName>
</protein>
<organism evidence="2 3">
    <name type="scientific">Penicillium nordicum</name>
    <dbReference type="NCBI Taxonomy" id="229535"/>
    <lineage>
        <taxon>Eukaryota</taxon>
        <taxon>Fungi</taxon>
        <taxon>Dikarya</taxon>
        <taxon>Ascomycota</taxon>
        <taxon>Pezizomycotina</taxon>
        <taxon>Eurotiomycetes</taxon>
        <taxon>Eurotiomycetidae</taxon>
        <taxon>Eurotiales</taxon>
        <taxon>Aspergillaceae</taxon>
        <taxon>Penicillium</taxon>
    </lineage>
</organism>
<feature type="transmembrane region" description="Helical" evidence="1">
    <location>
        <begin position="47"/>
        <end position="65"/>
    </location>
</feature>
<evidence type="ECO:0000256" key="1">
    <source>
        <dbReference type="SAM" id="Phobius"/>
    </source>
</evidence>
<dbReference type="OrthoDB" id="10543216at2759"/>
<proteinExistence type="predicted"/>
<reference evidence="2 3" key="1">
    <citation type="submission" date="2015-08" db="EMBL/GenBank/DDBJ databases">
        <title>Genome sequencing of Penicillium nordicum.</title>
        <authorList>
            <person name="Nguyen H.D."/>
            <person name="Seifert K.A."/>
        </authorList>
    </citation>
    <scope>NUCLEOTIDE SEQUENCE [LARGE SCALE GENOMIC DNA]</scope>
    <source>
        <strain evidence="2 3">DAOMC 185683</strain>
    </source>
</reference>
<gene>
    <name evidence="2" type="ORF">ACN38_g4372</name>
</gene>
<keyword evidence="3" id="KW-1185">Reference proteome</keyword>
<sequence>MNRPRGKTCILRYFTVWPIILPLQFPSRLYNTSLPGSFSLSPLIPSTSIFLRSLIIFSFALLHSISPSRLPTLSKFSLSPSPTRYLHLTSNAPKVTKIPVSACQYIKTPPTLDGLYSFIDNFKLEGLDPGLPLTEEYFSRLSVPNPFSSVCRVHPELG</sequence>